<dbReference type="AlphaFoldDB" id="A0ABD2Z7E7"/>
<evidence type="ECO:0000313" key="3">
    <source>
        <dbReference type="Proteomes" id="UP001630127"/>
    </source>
</evidence>
<protein>
    <submittedName>
        <fullName evidence="2">Uncharacterized protein</fullName>
    </submittedName>
</protein>
<organism evidence="2 3">
    <name type="scientific">Cinchona calisaya</name>
    <dbReference type="NCBI Taxonomy" id="153742"/>
    <lineage>
        <taxon>Eukaryota</taxon>
        <taxon>Viridiplantae</taxon>
        <taxon>Streptophyta</taxon>
        <taxon>Embryophyta</taxon>
        <taxon>Tracheophyta</taxon>
        <taxon>Spermatophyta</taxon>
        <taxon>Magnoliopsida</taxon>
        <taxon>eudicotyledons</taxon>
        <taxon>Gunneridae</taxon>
        <taxon>Pentapetalae</taxon>
        <taxon>asterids</taxon>
        <taxon>lamiids</taxon>
        <taxon>Gentianales</taxon>
        <taxon>Rubiaceae</taxon>
        <taxon>Cinchonoideae</taxon>
        <taxon>Cinchoneae</taxon>
        <taxon>Cinchona</taxon>
    </lineage>
</organism>
<evidence type="ECO:0000256" key="1">
    <source>
        <dbReference type="SAM" id="MobiDB-lite"/>
    </source>
</evidence>
<dbReference type="Proteomes" id="UP001630127">
    <property type="component" value="Unassembled WGS sequence"/>
</dbReference>
<reference evidence="2 3" key="1">
    <citation type="submission" date="2024-11" db="EMBL/GenBank/DDBJ databases">
        <title>A near-complete genome assembly of Cinchona calisaya.</title>
        <authorList>
            <person name="Lian D.C."/>
            <person name="Zhao X.W."/>
            <person name="Wei L."/>
        </authorList>
    </citation>
    <scope>NUCLEOTIDE SEQUENCE [LARGE SCALE GENOMIC DNA]</scope>
    <source>
        <tissue evidence="2">Nenye</tissue>
    </source>
</reference>
<comment type="caution">
    <text evidence="2">The sequence shown here is derived from an EMBL/GenBank/DDBJ whole genome shotgun (WGS) entry which is preliminary data.</text>
</comment>
<feature type="compositionally biased region" description="Basic residues" evidence="1">
    <location>
        <begin position="77"/>
        <end position="86"/>
    </location>
</feature>
<feature type="region of interest" description="Disordered" evidence="1">
    <location>
        <begin position="48"/>
        <end position="86"/>
    </location>
</feature>
<dbReference type="EMBL" id="JBJUIK010000011">
    <property type="protein sequence ID" value="KAL3514037.1"/>
    <property type="molecule type" value="Genomic_DNA"/>
</dbReference>
<keyword evidence="3" id="KW-1185">Reference proteome</keyword>
<name>A0ABD2Z7E7_9GENT</name>
<feature type="compositionally biased region" description="Polar residues" evidence="1">
    <location>
        <begin position="62"/>
        <end position="73"/>
    </location>
</feature>
<sequence length="86" mass="9614">MFNFYQATAKEDMPLVAVDASTAEMQIVDTNIERNLIFDDTNPSSVITQSEATAKDSRKTIKTQAFPQNTPAESPSKKNRNKLKFS</sequence>
<proteinExistence type="predicted"/>
<evidence type="ECO:0000313" key="2">
    <source>
        <dbReference type="EMBL" id="KAL3514037.1"/>
    </source>
</evidence>
<accession>A0ABD2Z7E7</accession>
<gene>
    <name evidence="2" type="ORF">ACH5RR_026754</name>
</gene>